<reference evidence="2 3" key="1">
    <citation type="submission" date="2016-09" db="EMBL/GenBank/DDBJ databases">
        <title>Streptomyces platensis DSM40041, a candidate organism with high potential of specific P450 cytochromes.</title>
        <authorList>
            <person name="Grumaz C."/>
            <person name="Vainshtein Y."/>
            <person name="Kirstahler P."/>
            <person name="Sohn K."/>
        </authorList>
    </citation>
    <scope>NUCLEOTIDE SEQUENCE [LARGE SCALE GENOMIC DNA]</scope>
    <source>
        <strain evidence="2 3">DSM 40041</strain>
    </source>
</reference>
<feature type="region of interest" description="Disordered" evidence="1">
    <location>
        <begin position="32"/>
        <end position="80"/>
    </location>
</feature>
<feature type="compositionally biased region" description="Basic and acidic residues" evidence="1">
    <location>
        <begin position="32"/>
        <end position="41"/>
    </location>
</feature>
<dbReference type="RefSeq" id="WP_244329806.1">
    <property type="nucleotide sequence ID" value="NZ_BAABSS010000018.1"/>
</dbReference>
<comment type="caution">
    <text evidence="2">The sequence shown here is derived from an EMBL/GenBank/DDBJ whole genome shotgun (WGS) entry which is preliminary data.</text>
</comment>
<feature type="compositionally biased region" description="Basic residues" evidence="1">
    <location>
        <begin position="71"/>
        <end position="80"/>
    </location>
</feature>
<keyword evidence="3" id="KW-1185">Reference proteome</keyword>
<accession>A0ABX3XWV6</accession>
<sequence>MNRRGHHLTTIRGDTMFHSELELRVRYEELRREADRQRMQREATGAARAGRRGAARSGADEPGGRVSTRGRWARIRRATA</sequence>
<name>A0ABX3XWV6_STRPT</name>
<gene>
    <name evidence="2" type="ORF">BG653_03337</name>
</gene>
<evidence type="ECO:0000313" key="3">
    <source>
        <dbReference type="Proteomes" id="UP000194225"/>
    </source>
</evidence>
<protein>
    <submittedName>
        <fullName evidence="2">Uncharacterized protein</fullName>
    </submittedName>
</protein>
<dbReference type="Proteomes" id="UP000194225">
    <property type="component" value="Unassembled WGS sequence"/>
</dbReference>
<dbReference type="GeneID" id="90926977"/>
<proteinExistence type="predicted"/>
<dbReference type="EMBL" id="MIGA01000020">
    <property type="protein sequence ID" value="OSY45142.1"/>
    <property type="molecule type" value="Genomic_DNA"/>
</dbReference>
<organism evidence="2 3">
    <name type="scientific">Streptomyces platensis</name>
    <dbReference type="NCBI Taxonomy" id="58346"/>
    <lineage>
        <taxon>Bacteria</taxon>
        <taxon>Bacillati</taxon>
        <taxon>Actinomycetota</taxon>
        <taxon>Actinomycetes</taxon>
        <taxon>Kitasatosporales</taxon>
        <taxon>Streptomycetaceae</taxon>
        <taxon>Streptomyces</taxon>
    </lineage>
</organism>
<evidence type="ECO:0000313" key="2">
    <source>
        <dbReference type="EMBL" id="OSY45142.1"/>
    </source>
</evidence>
<evidence type="ECO:0000256" key="1">
    <source>
        <dbReference type="SAM" id="MobiDB-lite"/>
    </source>
</evidence>